<sequence length="249" mass="27075">MATCSFSYEPFSSILCSKNSLGVNPPDSTRTGTDFSSAFKLVYSLNLSSSCSSRSLIQLEVCSRRRESHKVNVLAVNQSHALGLVDGKVLLVSGAQDVFSCLVLERVRVLDLFVAEADLGRVVEHAVGGLGHTRLNALDVQHFYFVLVVFDVGLDVESGHRLVQALDQNVQVVQAGRLILTALENVNVLGKASQLFMFFLQRASVHIGWLVEELVGADAVHSVIADCERLAKVHQVDIGHVGRIVALDH</sequence>
<accession>A0A3M7SFE7</accession>
<reference evidence="1 2" key="1">
    <citation type="journal article" date="2018" name="Sci. Rep.">
        <title>Genomic signatures of local adaptation to the degree of environmental predictability in rotifers.</title>
        <authorList>
            <person name="Franch-Gras L."/>
            <person name="Hahn C."/>
            <person name="Garcia-Roger E.M."/>
            <person name="Carmona M.J."/>
            <person name="Serra M."/>
            <person name="Gomez A."/>
        </authorList>
    </citation>
    <scope>NUCLEOTIDE SEQUENCE [LARGE SCALE GENOMIC DNA]</scope>
    <source>
        <strain evidence="1">HYR1</strain>
    </source>
</reference>
<evidence type="ECO:0000313" key="2">
    <source>
        <dbReference type="Proteomes" id="UP000276133"/>
    </source>
</evidence>
<organism evidence="1 2">
    <name type="scientific">Brachionus plicatilis</name>
    <name type="common">Marine rotifer</name>
    <name type="synonym">Brachionus muelleri</name>
    <dbReference type="NCBI Taxonomy" id="10195"/>
    <lineage>
        <taxon>Eukaryota</taxon>
        <taxon>Metazoa</taxon>
        <taxon>Spiralia</taxon>
        <taxon>Gnathifera</taxon>
        <taxon>Rotifera</taxon>
        <taxon>Eurotatoria</taxon>
        <taxon>Monogononta</taxon>
        <taxon>Pseudotrocha</taxon>
        <taxon>Ploima</taxon>
        <taxon>Brachionidae</taxon>
        <taxon>Brachionus</taxon>
    </lineage>
</organism>
<protein>
    <submittedName>
        <fullName evidence="1">Uncharacterized protein</fullName>
    </submittedName>
</protein>
<dbReference type="EMBL" id="REGN01001503">
    <property type="protein sequence ID" value="RNA34280.1"/>
    <property type="molecule type" value="Genomic_DNA"/>
</dbReference>
<proteinExistence type="predicted"/>
<comment type="caution">
    <text evidence="1">The sequence shown here is derived from an EMBL/GenBank/DDBJ whole genome shotgun (WGS) entry which is preliminary data.</text>
</comment>
<name>A0A3M7SFE7_BRAPC</name>
<gene>
    <name evidence="1" type="ORF">BpHYR1_029815</name>
</gene>
<dbReference type="Proteomes" id="UP000276133">
    <property type="component" value="Unassembled WGS sequence"/>
</dbReference>
<evidence type="ECO:0000313" key="1">
    <source>
        <dbReference type="EMBL" id="RNA34280.1"/>
    </source>
</evidence>
<keyword evidence="2" id="KW-1185">Reference proteome</keyword>
<dbReference type="AlphaFoldDB" id="A0A3M7SFE7"/>